<sequence>MESEDETTSRCDEMDLDVRPGLTRAQAFNLYLSHAFSTWNARGYEFATILFTAAAYPDTLVAAALRMVIIYIAMIVLSSSVGHWVERSPSRLRTLISTICCNRASVIIGSFFWLLILSQENLLISEPPASTLPRFVLPRNDVLKNLVFAVAVVFGIIERLSASGNLISMERDWVVTVAGPVGHPYNLTNLNAVMRRIDLVCKLISPILISIVISATGSVRIGVLYTAFTSLISIPIELVSAKRVWNRSIVLQAPKPVPVSAPTRNPAAGDQVSQIRVESWSNRIRQYFKGMELYFTSPAWIPSFALAMLHFNMLTWRATFVTYLINVGYSLNVITVARAIGSLFEISSTIITPRGIVYLGKTHRRSTVSGDESEDSLLAEELHHDDSISDTQTIVGLQRLGLWGMSSQLLNTIPVVLALWVISAPRDQATGNDAHASIPRISGDAASLNMGWSVILFSFLAFSRLGVWIYDLTTQQLTQTLVHKTQRSSFAGVENSVVNVFEVLGAGAAIAFPQVEQYCWLALASLASISFSWCMNTQSDLSITKLRQRTSAQFANEAAPAASPAVGAQMPSKDASSPVRPSPTVVGSDSNFWLFTNSDGFDMTHPATPSSRPVYPRVTLKTTTSAVTIAPAKTALVIIDMQNFFLSTALGRSRGEGHEAEDKLLKLGIPAAREAGIQVIWLTWGISETGLETLPPIVWRIFGWEIAEGDGFEVENDDPGAAPGQIIVRSERKNNGGIGSSLGKVKLENGTEVDAGRMLMSDQWNTDMHGALEDAYREGLKAIIPDVRFNKERISGFWGPSSDMEVFLQKQGIKTLLFTGVNTDQCVLATMQDASTKGYDTILLEDGCGTRSPEYARQMVHFNCQKTWGFISTCAALAQGVENIVSHGSREEADRSNQGEL</sequence>
<dbReference type="GO" id="GO:0016020">
    <property type="term" value="C:membrane"/>
    <property type="evidence" value="ECO:0007669"/>
    <property type="project" value="UniProtKB-SubCell"/>
</dbReference>
<evidence type="ECO:0000256" key="5">
    <source>
        <dbReference type="ARBA" id="ARBA00022989"/>
    </source>
</evidence>
<evidence type="ECO:0000256" key="2">
    <source>
        <dbReference type="ARBA" id="ARBA00006336"/>
    </source>
</evidence>
<dbReference type="InterPro" id="IPR036380">
    <property type="entry name" value="Isochorismatase-like_sf"/>
</dbReference>
<dbReference type="InterPro" id="IPR000868">
    <property type="entry name" value="Isochorismatase-like_dom"/>
</dbReference>
<dbReference type="SUPFAM" id="SSF52499">
    <property type="entry name" value="Isochorismatase-like hydrolases"/>
    <property type="match status" value="1"/>
</dbReference>
<dbReference type="PANTHER" id="PTHR11660:SF57">
    <property type="entry name" value="SOLUTE CARRIER FAMILY 40 MEMBER"/>
    <property type="match status" value="1"/>
</dbReference>
<evidence type="ECO:0000313" key="11">
    <source>
        <dbReference type="Proteomes" id="UP000319160"/>
    </source>
</evidence>
<dbReference type="STRING" id="2512241.A0A553IFK0"/>
<dbReference type="Pfam" id="PF06963">
    <property type="entry name" value="FPN1"/>
    <property type="match status" value="2"/>
</dbReference>
<comment type="similarity">
    <text evidence="2">Belongs to the isochorismatase family.</text>
</comment>
<evidence type="ECO:0000313" key="10">
    <source>
        <dbReference type="EMBL" id="TRX98983.1"/>
    </source>
</evidence>
<organism evidence="10 11">
    <name type="scientific">Xylaria flabelliformis</name>
    <dbReference type="NCBI Taxonomy" id="2512241"/>
    <lineage>
        <taxon>Eukaryota</taxon>
        <taxon>Fungi</taxon>
        <taxon>Dikarya</taxon>
        <taxon>Ascomycota</taxon>
        <taxon>Pezizomycotina</taxon>
        <taxon>Sordariomycetes</taxon>
        <taxon>Xylariomycetidae</taxon>
        <taxon>Xylariales</taxon>
        <taxon>Xylariaceae</taxon>
        <taxon>Xylaria</taxon>
    </lineage>
</organism>
<feature type="transmembrane region" description="Helical" evidence="8">
    <location>
        <begin position="199"/>
        <end position="217"/>
    </location>
</feature>
<keyword evidence="11" id="KW-1185">Reference proteome</keyword>
<feature type="domain" description="Isochorismatase-like" evidence="9">
    <location>
        <begin position="781"/>
        <end position="859"/>
    </location>
</feature>
<evidence type="ECO:0000256" key="4">
    <source>
        <dbReference type="ARBA" id="ARBA00022692"/>
    </source>
</evidence>
<evidence type="ECO:0000256" key="8">
    <source>
        <dbReference type="SAM" id="Phobius"/>
    </source>
</evidence>
<evidence type="ECO:0000256" key="6">
    <source>
        <dbReference type="ARBA" id="ARBA00023136"/>
    </source>
</evidence>
<gene>
    <name evidence="10" type="ORF">FHL15_000325</name>
</gene>
<dbReference type="Proteomes" id="UP000319160">
    <property type="component" value="Unassembled WGS sequence"/>
</dbReference>
<keyword evidence="4 8" id="KW-0812">Transmembrane</keyword>
<feature type="region of interest" description="Disordered" evidence="7">
    <location>
        <begin position="562"/>
        <end position="583"/>
    </location>
</feature>
<comment type="caution">
    <text evidence="10">The sequence shown here is derived from an EMBL/GenBank/DDBJ whole genome shotgun (WGS) entry which is preliminary data.</text>
</comment>
<proteinExistence type="inferred from homology"/>
<dbReference type="AlphaFoldDB" id="A0A553IFK0"/>
<evidence type="ECO:0000256" key="7">
    <source>
        <dbReference type="SAM" id="MobiDB-lite"/>
    </source>
</evidence>
<protein>
    <recommendedName>
        <fullName evidence="9">Isochorismatase-like domain-containing protein</fullName>
    </recommendedName>
</protein>
<feature type="transmembrane region" description="Helical" evidence="8">
    <location>
        <begin position="223"/>
        <end position="241"/>
    </location>
</feature>
<feature type="transmembrane region" description="Helical" evidence="8">
    <location>
        <begin position="142"/>
        <end position="161"/>
    </location>
</feature>
<evidence type="ECO:0000256" key="3">
    <source>
        <dbReference type="ARBA" id="ARBA00022448"/>
    </source>
</evidence>
<feature type="transmembrane region" description="Helical" evidence="8">
    <location>
        <begin position="450"/>
        <end position="470"/>
    </location>
</feature>
<comment type="subcellular location">
    <subcellularLocation>
        <location evidence="1">Membrane</location>
        <topology evidence="1">Multi-pass membrane protein</topology>
    </subcellularLocation>
</comment>
<evidence type="ECO:0000256" key="1">
    <source>
        <dbReference type="ARBA" id="ARBA00004141"/>
    </source>
</evidence>
<dbReference type="Gene3D" id="3.40.50.850">
    <property type="entry name" value="Isochorismatase-like"/>
    <property type="match status" value="1"/>
</dbReference>
<dbReference type="EMBL" id="VFLP01000001">
    <property type="protein sequence ID" value="TRX98983.1"/>
    <property type="molecule type" value="Genomic_DNA"/>
</dbReference>
<dbReference type="OrthoDB" id="648861at2759"/>
<dbReference type="Pfam" id="PF00857">
    <property type="entry name" value="Isochorismatase"/>
    <property type="match status" value="1"/>
</dbReference>
<feature type="transmembrane region" description="Helical" evidence="8">
    <location>
        <begin position="60"/>
        <end position="82"/>
    </location>
</feature>
<name>A0A553IFK0_9PEZI</name>
<evidence type="ECO:0000259" key="9">
    <source>
        <dbReference type="Pfam" id="PF00857"/>
    </source>
</evidence>
<keyword evidence="5 8" id="KW-1133">Transmembrane helix</keyword>
<dbReference type="GO" id="GO:0005381">
    <property type="term" value="F:iron ion transmembrane transporter activity"/>
    <property type="evidence" value="ECO:0007669"/>
    <property type="project" value="InterPro"/>
</dbReference>
<feature type="transmembrane region" description="Helical" evidence="8">
    <location>
        <begin position="293"/>
        <end position="311"/>
    </location>
</feature>
<feature type="transmembrane region" description="Helical" evidence="8">
    <location>
        <begin position="323"/>
        <end position="344"/>
    </location>
</feature>
<keyword evidence="3" id="KW-0813">Transport</keyword>
<accession>A0A553IFK0</accession>
<feature type="transmembrane region" description="Helical" evidence="8">
    <location>
        <begin position="94"/>
        <end position="116"/>
    </location>
</feature>
<keyword evidence="6 8" id="KW-0472">Membrane</keyword>
<dbReference type="CDD" id="cd00431">
    <property type="entry name" value="cysteine_hydrolases"/>
    <property type="match status" value="1"/>
</dbReference>
<dbReference type="PANTHER" id="PTHR11660">
    <property type="entry name" value="SOLUTE CARRIER FAMILY 40 MEMBER"/>
    <property type="match status" value="1"/>
</dbReference>
<dbReference type="InterPro" id="IPR009716">
    <property type="entry name" value="Ferroportin-1"/>
</dbReference>
<reference evidence="11" key="1">
    <citation type="submission" date="2019-06" db="EMBL/GenBank/DDBJ databases">
        <title>Draft genome sequence of the griseofulvin-producing fungus Xylaria cubensis strain G536.</title>
        <authorList>
            <person name="Mead M.E."/>
            <person name="Raja H.A."/>
            <person name="Steenwyk J.L."/>
            <person name="Knowles S.L."/>
            <person name="Oberlies N.H."/>
            <person name="Rokas A."/>
        </authorList>
    </citation>
    <scope>NUCLEOTIDE SEQUENCE [LARGE SCALE GENOMIC DNA]</scope>
    <source>
        <strain evidence="11">G536</strain>
    </source>
</reference>